<evidence type="ECO:0000313" key="8">
    <source>
        <dbReference type="EMBL" id="MFC6036166.1"/>
    </source>
</evidence>
<keyword evidence="3 4" id="KW-0408">Iron</keyword>
<dbReference type="InterPro" id="IPR009056">
    <property type="entry name" value="Cyt_c-like_dom"/>
</dbReference>
<evidence type="ECO:0000313" key="9">
    <source>
        <dbReference type="Proteomes" id="UP001596116"/>
    </source>
</evidence>
<sequence length="131" mass="13991">MKKQLLSAACLCFLMAACGNKTEETATSSETQTPAMAKADQEVMPVTSQAPAGSGKALFERSCAMCHRDMGMGTGLLARRVDVAKLEDRSDLNADYIIQAARIGIGNMPVITRGEVSDEELQAIADYLTSE</sequence>
<feature type="region of interest" description="Disordered" evidence="5">
    <location>
        <begin position="24"/>
        <end position="53"/>
    </location>
</feature>
<dbReference type="SUPFAM" id="SSF46626">
    <property type="entry name" value="Cytochrome c"/>
    <property type="match status" value="1"/>
</dbReference>
<dbReference type="InterPro" id="IPR036909">
    <property type="entry name" value="Cyt_c-like_dom_sf"/>
</dbReference>
<feature type="signal peptide" evidence="6">
    <location>
        <begin position="1"/>
        <end position="21"/>
    </location>
</feature>
<evidence type="ECO:0000256" key="1">
    <source>
        <dbReference type="ARBA" id="ARBA00022617"/>
    </source>
</evidence>
<evidence type="ECO:0000256" key="5">
    <source>
        <dbReference type="SAM" id="MobiDB-lite"/>
    </source>
</evidence>
<proteinExistence type="predicted"/>
<keyword evidence="2 4" id="KW-0479">Metal-binding</keyword>
<dbReference type="Pfam" id="PF13442">
    <property type="entry name" value="Cytochrome_CBB3"/>
    <property type="match status" value="1"/>
</dbReference>
<keyword evidence="9" id="KW-1185">Reference proteome</keyword>
<evidence type="ECO:0000256" key="2">
    <source>
        <dbReference type="ARBA" id="ARBA00022723"/>
    </source>
</evidence>
<keyword evidence="1 4" id="KW-0349">Heme</keyword>
<feature type="chain" id="PRO_5047029296" evidence="6">
    <location>
        <begin position="22"/>
        <end position="131"/>
    </location>
</feature>
<comment type="caution">
    <text evidence="8">The sequence shown here is derived from an EMBL/GenBank/DDBJ whole genome shotgun (WGS) entry which is preliminary data.</text>
</comment>
<reference evidence="8 9" key="1">
    <citation type="submission" date="2024-09" db="EMBL/GenBank/DDBJ databases">
        <authorList>
            <person name="Zhang Z.-H."/>
        </authorList>
    </citation>
    <scope>NUCLEOTIDE SEQUENCE [LARGE SCALE GENOMIC DNA]</scope>
    <source>
        <strain evidence="8 9">HHTR114</strain>
    </source>
</reference>
<dbReference type="PROSITE" id="PS51007">
    <property type="entry name" value="CYTC"/>
    <property type="match status" value="1"/>
</dbReference>
<dbReference type="Proteomes" id="UP001596116">
    <property type="component" value="Unassembled WGS sequence"/>
</dbReference>
<evidence type="ECO:0000256" key="4">
    <source>
        <dbReference type="PROSITE-ProRule" id="PRU00433"/>
    </source>
</evidence>
<keyword evidence="6" id="KW-0732">Signal</keyword>
<dbReference type="Gene3D" id="1.10.760.10">
    <property type="entry name" value="Cytochrome c-like domain"/>
    <property type="match status" value="1"/>
</dbReference>
<feature type="domain" description="Cytochrome c" evidence="7">
    <location>
        <begin position="50"/>
        <end position="131"/>
    </location>
</feature>
<evidence type="ECO:0000256" key="6">
    <source>
        <dbReference type="SAM" id="SignalP"/>
    </source>
</evidence>
<accession>A0ABW1KVL6</accession>
<protein>
    <submittedName>
        <fullName evidence="8">C-type cytochrome</fullName>
    </submittedName>
</protein>
<evidence type="ECO:0000259" key="7">
    <source>
        <dbReference type="PROSITE" id="PS51007"/>
    </source>
</evidence>
<gene>
    <name evidence="8" type="ORF">ACFMB1_11470</name>
</gene>
<organism evidence="8 9">
    <name type="scientific">Hyphococcus aureus</name>
    <dbReference type="NCBI Taxonomy" id="2666033"/>
    <lineage>
        <taxon>Bacteria</taxon>
        <taxon>Pseudomonadati</taxon>
        <taxon>Pseudomonadota</taxon>
        <taxon>Alphaproteobacteria</taxon>
        <taxon>Parvularculales</taxon>
        <taxon>Parvularculaceae</taxon>
        <taxon>Hyphococcus</taxon>
    </lineage>
</organism>
<evidence type="ECO:0000256" key="3">
    <source>
        <dbReference type="ARBA" id="ARBA00023004"/>
    </source>
</evidence>
<dbReference type="PROSITE" id="PS51257">
    <property type="entry name" value="PROKAR_LIPOPROTEIN"/>
    <property type="match status" value="1"/>
</dbReference>
<dbReference type="RefSeq" id="WP_379882604.1">
    <property type="nucleotide sequence ID" value="NZ_JBHPON010000002.1"/>
</dbReference>
<name>A0ABW1KVL6_9PROT</name>
<dbReference type="EMBL" id="JBHPON010000002">
    <property type="protein sequence ID" value="MFC6036166.1"/>
    <property type="molecule type" value="Genomic_DNA"/>
</dbReference>